<feature type="region of interest" description="Disordered" evidence="1">
    <location>
        <begin position="22"/>
        <end position="45"/>
    </location>
</feature>
<sequence length="125" mass="13391">MTSYLYIVSKLTTTFPRSYSAAKASSSLNSPGPPTDFARPPPSQGSSLIVALSEIPWTFYHRLAQAPIKGSRSGTRRAVSVTHNSTKQRDDRHWGERGNGQAGGLSRWRADGEILAAGSAGVGME</sequence>
<dbReference type="RefSeq" id="XP_060410180.1">
    <property type="nucleotide sequence ID" value="XM_060558733.1"/>
</dbReference>
<dbReference type="Proteomes" id="UP001230504">
    <property type="component" value="Unassembled WGS sequence"/>
</dbReference>
<dbReference type="AlphaFoldDB" id="A0AAD8PS52"/>
<dbReference type="EMBL" id="JAHLJV010000072">
    <property type="protein sequence ID" value="KAK1574684.1"/>
    <property type="molecule type" value="Genomic_DNA"/>
</dbReference>
<reference evidence="2" key="1">
    <citation type="submission" date="2021-06" db="EMBL/GenBank/DDBJ databases">
        <title>Comparative genomics, transcriptomics and evolutionary studies reveal genomic signatures of adaptation to plant cell wall in hemibiotrophic fungi.</title>
        <authorList>
            <consortium name="DOE Joint Genome Institute"/>
            <person name="Baroncelli R."/>
            <person name="Diaz J.F."/>
            <person name="Benocci T."/>
            <person name="Peng M."/>
            <person name="Battaglia E."/>
            <person name="Haridas S."/>
            <person name="Andreopoulos W."/>
            <person name="Labutti K."/>
            <person name="Pangilinan J."/>
            <person name="Floch G.L."/>
            <person name="Makela M.R."/>
            <person name="Henrissat B."/>
            <person name="Grigoriev I.V."/>
            <person name="Crouch J.A."/>
            <person name="De Vries R.P."/>
            <person name="Sukno S.A."/>
            <person name="Thon M.R."/>
        </authorList>
    </citation>
    <scope>NUCLEOTIDE SEQUENCE</scope>
    <source>
        <strain evidence="2">CBS 125086</strain>
    </source>
</reference>
<feature type="compositionally biased region" description="Basic and acidic residues" evidence="1">
    <location>
        <begin position="87"/>
        <end position="96"/>
    </location>
</feature>
<keyword evidence="3" id="KW-1185">Reference proteome</keyword>
<feature type="region of interest" description="Disordered" evidence="1">
    <location>
        <begin position="71"/>
        <end position="107"/>
    </location>
</feature>
<organism evidence="2 3">
    <name type="scientific">Colletotrichum navitas</name>
    <dbReference type="NCBI Taxonomy" id="681940"/>
    <lineage>
        <taxon>Eukaryota</taxon>
        <taxon>Fungi</taxon>
        <taxon>Dikarya</taxon>
        <taxon>Ascomycota</taxon>
        <taxon>Pezizomycotina</taxon>
        <taxon>Sordariomycetes</taxon>
        <taxon>Hypocreomycetidae</taxon>
        <taxon>Glomerellales</taxon>
        <taxon>Glomerellaceae</taxon>
        <taxon>Colletotrichum</taxon>
        <taxon>Colletotrichum graminicola species complex</taxon>
    </lineage>
</organism>
<name>A0AAD8PS52_9PEZI</name>
<evidence type="ECO:0000256" key="1">
    <source>
        <dbReference type="SAM" id="MobiDB-lite"/>
    </source>
</evidence>
<proteinExistence type="predicted"/>
<dbReference type="GeneID" id="85442973"/>
<evidence type="ECO:0000313" key="3">
    <source>
        <dbReference type="Proteomes" id="UP001230504"/>
    </source>
</evidence>
<feature type="compositionally biased region" description="Pro residues" evidence="1">
    <location>
        <begin position="31"/>
        <end position="43"/>
    </location>
</feature>
<comment type="caution">
    <text evidence="2">The sequence shown here is derived from an EMBL/GenBank/DDBJ whole genome shotgun (WGS) entry which is preliminary data.</text>
</comment>
<accession>A0AAD8PS52</accession>
<protein>
    <submittedName>
        <fullName evidence="2">Uncharacterized protein</fullName>
    </submittedName>
</protein>
<evidence type="ECO:0000313" key="2">
    <source>
        <dbReference type="EMBL" id="KAK1574684.1"/>
    </source>
</evidence>
<gene>
    <name evidence="2" type="ORF">LY79DRAFT_565450</name>
</gene>